<dbReference type="GeneID" id="83218951"/>
<gene>
    <name evidence="1" type="ORF">O0I10_011551</name>
</gene>
<name>A0AAD7USV9_9FUNG</name>
<sequence>MHEDTTGLRLLSMTTPEESSNYNEDGMVGYMMKHRTLLEQDATKQVTFNNLHEIQYPANINDSFITFAMCMMEHASHMESLGTVPGSGQQRVFQELMKPPHLHVKRIVMKADREECDEEEEFIQHRVDLGVRSKLQEIKVILSRGSPWL</sequence>
<dbReference type="RefSeq" id="XP_058337726.1">
    <property type="nucleotide sequence ID" value="XM_058491516.1"/>
</dbReference>
<evidence type="ECO:0000313" key="2">
    <source>
        <dbReference type="Proteomes" id="UP001234581"/>
    </source>
</evidence>
<protein>
    <submittedName>
        <fullName evidence="1">Uncharacterized protein</fullName>
    </submittedName>
</protein>
<dbReference type="Proteomes" id="UP001234581">
    <property type="component" value="Unassembled WGS sequence"/>
</dbReference>
<dbReference type="AlphaFoldDB" id="A0AAD7USV9"/>
<dbReference type="EMBL" id="JARTCD010000093">
    <property type="protein sequence ID" value="KAJ8652812.1"/>
    <property type="molecule type" value="Genomic_DNA"/>
</dbReference>
<comment type="caution">
    <text evidence="1">The sequence shown here is derived from an EMBL/GenBank/DDBJ whole genome shotgun (WGS) entry which is preliminary data.</text>
</comment>
<organism evidence="1 2">
    <name type="scientific">Lichtheimia ornata</name>
    <dbReference type="NCBI Taxonomy" id="688661"/>
    <lineage>
        <taxon>Eukaryota</taxon>
        <taxon>Fungi</taxon>
        <taxon>Fungi incertae sedis</taxon>
        <taxon>Mucoromycota</taxon>
        <taxon>Mucoromycotina</taxon>
        <taxon>Mucoromycetes</taxon>
        <taxon>Mucorales</taxon>
        <taxon>Lichtheimiaceae</taxon>
        <taxon>Lichtheimia</taxon>
    </lineage>
</organism>
<keyword evidence="2" id="KW-1185">Reference proteome</keyword>
<evidence type="ECO:0000313" key="1">
    <source>
        <dbReference type="EMBL" id="KAJ8652812.1"/>
    </source>
</evidence>
<reference evidence="1 2" key="1">
    <citation type="submission" date="2023-03" db="EMBL/GenBank/DDBJ databases">
        <title>Genome sequence of Lichtheimia ornata CBS 291.66.</title>
        <authorList>
            <person name="Mohabir J.T."/>
            <person name="Shea T.P."/>
            <person name="Kurbessoian T."/>
            <person name="Berby B."/>
            <person name="Fontaine J."/>
            <person name="Livny J."/>
            <person name="Gnirke A."/>
            <person name="Stajich J.E."/>
            <person name="Cuomo C.A."/>
        </authorList>
    </citation>
    <scope>NUCLEOTIDE SEQUENCE [LARGE SCALE GENOMIC DNA]</scope>
    <source>
        <strain evidence="1">CBS 291.66</strain>
    </source>
</reference>
<proteinExistence type="predicted"/>
<accession>A0AAD7USV9</accession>